<protein>
    <submittedName>
        <fullName evidence="1">Uncharacterized protein</fullName>
    </submittedName>
</protein>
<dbReference type="EMBL" id="JACJSI010000248">
    <property type="protein sequence ID" value="MBD2535219.1"/>
    <property type="molecule type" value="Genomic_DNA"/>
</dbReference>
<sequence>MPYLLLKTLISLHCGNPTQNLTSKVSYLEVFKSIFSLCLRSLLEEMGNTLGKSGEHRGVMLKFENVKVINLLNW</sequence>
<organism evidence="1 2">
    <name type="scientific">Nostoc flagelliforme FACHB-838</name>
    <dbReference type="NCBI Taxonomy" id="2692904"/>
    <lineage>
        <taxon>Bacteria</taxon>
        <taxon>Bacillati</taxon>
        <taxon>Cyanobacteriota</taxon>
        <taxon>Cyanophyceae</taxon>
        <taxon>Nostocales</taxon>
        <taxon>Nostocaceae</taxon>
        <taxon>Nostoc</taxon>
    </lineage>
</organism>
<dbReference type="RefSeq" id="WP_190946066.1">
    <property type="nucleotide sequence ID" value="NZ_JACJSI010000248.1"/>
</dbReference>
<evidence type="ECO:0000313" key="2">
    <source>
        <dbReference type="Proteomes" id="UP000623440"/>
    </source>
</evidence>
<proteinExistence type="predicted"/>
<keyword evidence="2" id="KW-1185">Reference proteome</keyword>
<accession>A0ABR8E0W9</accession>
<gene>
    <name evidence="1" type="ORF">H6G97_39745</name>
</gene>
<name>A0ABR8E0W9_9NOSO</name>
<dbReference type="Proteomes" id="UP000623440">
    <property type="component" value="Unassembled WGS sequence"/>
</dbReference>
<reference evidence="1 2" key="1">
    <citation type="journal article" date="2020" name="ISME J.">
        <title>Comparative genomics reveals insights into cyanobacterial evolution and habitat adaptation.</title>
        <authorList>
            <person name="Chen M.Y."/>
            <person name="Teng W.K."/>
            <person name="Zhao L."/>
            <person name="Hu C.X."/>
            <person name="Zhou Y.K."/>
            <person name="Han B.P."/>
            <person name="Song L.R."/>
            <person name="Shu W.S."/>
        </authorList>
    </citation>
    <scope>NUCLEOTIDE SEQUENCE [LARGE SCALE GENOMIC DNA]</scope>
    <source>
        <strain evidence="1 2">FACHB-838</strain>
    </source>
</reference>
<comment type="caution">
    <text evidence="1">The sequence shown here is derived from an EMBL/GenBank/DDBJ whole genome shotgun (WGS) entry which is preliminary data.</text>
</comment>
<evidence type="ECO:0000313" key="1">
    <source>
        <dbReference type="EMBL" id="MBD2535219.1"/>
    </source>
</evidence>